<name>A0A4P5PJT5_9ENTE</name>
<dbReference type="InterPro" id="IPR007324">
    <property type="entry name" value="Sugar-bd_dom_put"/>
</dbReference>
<evidence type="ECO:0000256" key="4">
    <source>
        <dbReference type="ARBA" id="ARBA00023163"/>
    </source>
</evidence>
<keyword evidence="4" id="KW-0804">Transcription</keyword>
<evidence type="ECO:0000256" key="1">
    <source>
        <dbReference type="ARBA" id="ARBA00010466"/>
    </source>
</evidence>
<organism evidence="6 7">
    <name type="scientific">Enterococcus florum</name>
    <dbReference type="NCBI Taxonomy" id="2480627"/>
    <lineage>
        <taxon>Bacteria</taxon>
        <taxon>Bacillati</taxon>
        <taxon>Bacillota</taxon>
        <taxon>Bacilli</taxon>
        <taxon>Lactobacillales</taxon>
        <taxon>Enterococcaceae</taxon>
        <taxon>Enterococcus</taxon>
    </lineage>
</organism>
<accession>A0A4P5PJT5</accession>
<evidence type="ECO:0000256" key="3">
    <source>
        <dbReference type="ARBA" id="ARBA00023125"/>
    </source>
</evidence>
<dbReference type="AlphaFoldDB" id="A0A4P5PJT5"/>
<dbReference type="InterPro" id="IPR051054">
    <property type="entry name" value="SorC_transcr_regulators"/>
</dbReference>
<dbReference type="GO" id="GO:0003677">
    <property type="term" value="F:DNA binding"/>
    <property type="evidence" value="ECO:0007669"/>
    <property type="project" value="UniProtKB-KW"/>
</dbReference>
<evidence type="ECO:0000313" key="6">
    <source>
        <dbReference type="EMBL" id="GCF95842.1"/>
    </source>
</evidence>
<sequence length="349" mass="38975">MGKNQGAGDHRFCIEEGALEMELSQNHRDLVKVATLYHKENLKQSEIAKRLGISRSLVSKYLIDAKHQGIVDIYIKSESAYSVDLELQLEDIFGLTKAVVLDTSNLRANEIEKIIVQTAITSYKKDIAKAKTIGLSWGKVLRRFVDEYPYENHPDATITPLIGGMGSDYVDIHSNQLAYDFARKLRAKCKFLYAPALVDNPLIRENLIENAAIKDVLDTGRNVELAIVGLASPFSSNNTMTEIGYIGQPDIDELETCGVIGDINSKFFNADGQEANCTINENVIGVSLEDIRRIPKVATICYEDTKKEVLYVATETGIFNCVVVTDVLAEYLIAKKKEENQKARKYQET</sequence>
<feature type="domain" description="HTH cro/C1-type" evidence="5">
    <location>
        <begin position="33"/>
        <end position="61"/>
    </location>
</feature>
<dbReference type="Proteomes" id="UP000290567">
    <property type="component" value="Unassembled WGS sequence"/>
</dbReference>
<dbReference type="Pfam" id="PF04198">
    <property type="entry name" value="Sugar-bind"/>
    <property type="match status" value="1"/>
</dbReference>
<evidence type="ECO:0000259" key="5">
    <source>
        <dbReference type="PROSITE" id="PS50943"/>
    </source>
</evidence>
<dbReference type="Gene3D" id="3.40.50.1360">
    <property type="match status" value="1"/>
</dbReference>
<protein>
    <submittedName>
        <fullName evidence="6">DeoR family transcriptional regulator</fullName>
    </submittedName>
</protein>
<keyword evidence="2" id="KW-0805">Transcription regulation</keyword>
<gene>
    <name evidence="6" type="ORF">NRIC_37330</name>
</gene>
<dbReference type="GO" id="GO:0030246">
    <property type="term" value="F:carbohydrate binding"/>
    <property type="evidence" value="ECO:0007669"/>
    <property type="project" value="InterPro"/>
</dbReference>
<evidence type="ECO:0000256" key="2">
    <source>
        <dbReference type="ARBA" id="ARBA00023015"/>
    </source>
</evidence>
<keyword evidence="7" id="KW-1185">Reference proteome</keyword>
<keyword evidence="3" id="KW-0238">DNA-binding</keyword>
<reference evidence="7" key="1">
    <citation type="submission" date="2019-02" db="EMBL/GenBank/DDBJ databases">
        <title>Draft genome sequence of Enterococcus sp. Gos25-1.</title>
        <authorList>
            <person name="Tanaka N."/>
            <person name="Shiwa Y."/>
            <person name="Fujita N."/>
        </authorList>
    </citation>
    <scope>NUCLEOTIDE SEQUENCE [LARGE SCALE GENOMIC DNA]</scope>
    <source>
        <strain evidence="7">Gos25-1</strain>
    </source>
</reference>
<dbReference type="PANTHER" id="PTHR34294:SF12">
    <property type="entry name" value="SUGAR-BINDING TRANSCRIPTIONAL REGULATOR"/>
    <property type="match status" value="1"/>
</dbReference>
<dbReference type="InterPro" id="IPR001387">
    <property type="entry name" value="Cro/C1-type_HTH"/>
</dbReference>
<dbReference type="InterPro" id="IPR037171">
    <property type="entry name" value="NagB/RpiA_transferase-like"/>
</dbReference>
<dbReference type="PANTHER" id="PTHR34294">
    <property type="entry name" value="TRANSCRIPTIONAL REGULATOR-RELATED"/>
    <property type="match status" value="1"/>
</dbReference>
<proteinExistence type="inferred from homology"/>
<dbReference type="Gene3D" id="1.10.10.60">
    <property type="entry name" value="Homeodomain-like"/>
    <property type="match status" value="1"/>
</dbReference>
<dbReference type="PROSITE" id="PS50943">
    <property type="entry name" value="HTH_CROC1"/>
    <property type="match status" value="1"/>
</dbReference>
<dbReference type="SUPFAM" id="SSF100950">
    <property type="entry name" value="NagB/RpiA/CoA transferase-like"/>
    <property type="match status" value="1"/>
</dbReference>
<comment type="caution">
    <text evidence="6">The sequence shown here is derived from an EMBL/GenBank/DDBJ whole genome shotgun (WGS) entry which is preliminary data.</text>
</comment>
<evidence type="ECO:0000313" key="7">
    <source>
        <dbReference type="Proteomes" id="UP000290567"/>
    </source>
</evidence>
<comment type="similarity">
    <text evidence="1">Belongs to the SorC transcriptional regulatory family.</text>
</comment>
<dbReference type="EMBL" id="BJCC01000042">
    <property type="protein sequence ID" value="GCF95842.1"/>
    <property type="molecule type" value="Genomic_DNA"/>
</dbReference>